<dbReference type="InterPro" id="IPR045767">
    <property type="entry name" value="DUF6134"/>
</dbReference>
<keyword evidence="2" id="KW-1185">Reference proteome</keyword>
<gene>
    <name evidence="1" type="ORF">JL102_01385</name>
</gene>
<dbReference type="EMBL" id="JAESIY010000001">
    <property type="protein sequence ID" value="MBL3654765.1"/>
    <property type="molecule type" value="Genomic_DNA"/>
</dbReference>
<evidence type="ECO:0000313" key="1">
    <source>
        <dbReference type="EMBL" id="MBL3654765.1"/>
    </source>
</evidence>
<dbReference type="Proteomes" id="UP000659388">
    <property type="component" value="Unassembled WGS sequence"/>
</dbReference>
<dbReference type="Pfam" id="PF19630">
    <property type="entry name" value="DUF6134"/>
    <property type="match status" value="1"/>
</dbReference>
<comment type="caution">
    <text evidence="1">The sequence shown here is derived from an EMBL/GenBank/DDBJ whole genome shotgun (WGS) entry which is preliminary data.</text>
</comment>
<dbReference type="AlphaFoldDB" id="A0A937F5N3"/>
<organism evidence="1 2">
    <name type="scientific">Fulvivirga sediminis</name>
    <dbReference type="NCBI Taxonomy" id="2803949"/>
    <lineage>
        <taxon>Bacteria</taxon>
        <taxon>Pseudomonadati</taxon>
        <taxon>Bacteroidota</taxon>
        <taxon>Cytophagia</taxon>
        <taxon>Cytophagales</taxon>
        <taxon>Fulvivirgaceae</taxon>
        <taxon>Fulvivirga</taxon>
    </lineage>
</organism>
<proteinExistence type="predicted"/>
<accession>A0A937F5N3</accession>
<protein>
    <submittedName>
        <fullName evidence="1">Uncharacterized protein</fullName>
    </submittedName>
</protein>
<reference evidence="1" key="1">
    <citation type="submission" date="2021-01" db="EMBL/GenBank/DDBJ databases">
        <title>Fulvivirga kasyanovii gen. nov., sp nov., a novel member of the phylum Bacteroidetes isolated from seawater in a mussel farm.</title>
        <authorList>
            <person name="Zhao L.-H."/>
            <person name="Wang Z.-J."/>
        </authorList>
    </citation>
    <scope>NUCLEOTIDE SEQUENCE</scope>
    <source>
        <strain evidence="1">2943</strain>
    </source>
</reference>
<name>A0A937F5N3_9BACT</name>
<evidence type="ECO:0000313" key="2">
    <source>
        <dbReference type="Proteomes" id="UP000659388"/>
    </source>
</evidence>
<sequence length="236" mass="27189">MLVIVRTTVPLIGFQPYIKHFNLTVVVSYMVIRKLSKTLFKINKRTFIVLCGLISIGISSYAQEHIYRVEWKGDSVGYMIAKKKVQGPITNYSIESKSKISMILSFEVNSSYKSQYENNRLSNSYCKNILNQKVKGETSVHFNGSEYLIKQKDEEDQVVKKRITESIAALYFNEPKLNEIFSENHGSFCPIKKIEDHTYELTKPDKDTTLYYFENGECVHVTAHMGIATIKMIKIN</sequence>
<dbReference type="RefSeq" id="WP_202241888.1">
    <property type="nucleotide sequence ID" value="NZ_JAESIY010000001.1"/>
</dbReference>